<gene>
    <name evidence="3" type="ORF">GC722_13170</name>
</gene>
<dbReference type="PRINTS" id="PR00081">
    <property type="entry name" value="GDHRDH"/>
</dbReference>
<dbReference type="InterPro" id="IPR002347">
    <property type="entry name" value="SDR_fam"/>
</dbReference>
<dbReference type="EMBL" id="WPCU01000009">
    <property type="protein sequence ID" value="MVA76966.1"/>
    <property type="molecule type" value="Genomic_DNA"/>
</dbReference>
<accession>A0A6A9UVI1</accession>
<evidence type="ECO:0000313" key="3">
    <source>
        <dbReference type="EMBL" id="MVA76966.1"/>
    </source>
</evidence>
<dbReference type="PROSITE" id="PS00061">
    <property type="entry name" value="ADH_SHORT"/>
    <property type="match status" value="1"/>
</dbReference>
<dbReference type="PRINTS" id="PR00080">
    <property type="entry name" value="SDRFAMILY"/>
</dbReference>
<dbReference type="RefSeq" id="WP_156610944.1">
    <property type="nucleotide sequence ID" value="NZ_WPCU01000009.1"/>
</dbReference>
<dbReference type="FunFam" id="3.40.50.720:FF:000084">
    <property type="entry name" value="Short-chain dehydrogenase reductase"/>
    <property type="match status" value="1"/>
</dbReference>
<evidence type="ECO:0000313" key="4">
    <source>
        <dbReference type="Proteomes" id="UP000435304"/>
    </source>
</evidence>
<dbReference type="Gene3D" id="3.40.50.720">
    <property type="entry name" value="NAD(P)-binding Rossmann-like Domain"/>
    <property type="match status" value="1"/>
</dbReference>
<name>A0A6A9UVI1_9ACTN</name>
<comment type="caution">
    <text evidence="3">The sequence shown here is derived from an EMBL/GenBank/DDBJ whole genome shotgun (WGS) entry which is preliminary data.</text>
</comment>
<proteinExistence type="inferred from homology"/>
<evidence type="ECO:0000256" key="1">
    <source>
        <dbReference type="ARBA" id="ARBA00006484"/>
    </source>
</evidence>
<reference evidence="3 4" key="1">
    <citation type="submission" date="2019-12" db="EMBL/GenBank/DDBJ databases">
        <title>Auraticoccus cholistani sp. nov., an actinomycete isolated from soil of Cholistan desert.</title>
        <authorList>
            <person name="Cheema M.T."/>
        </authorList>
    </citation>
    <scope>NUCLEOTIDE SEQUENCE [LARGE SCALE GENOMIC DNA]</scope>
    <source>
        <strain evidence="3 4">F435</strain>
    </source>
</reference>
<dbReference type="PANTHER" id="PTHR42760">
    <property type="entry name" value="SHORT-CHAIN DEHYDROGENASES/REDUCTASES FAMILY MEMBER"/>
    <property type="match status" value="1"/>
</dbReference>
<evidence type="ECO:0000256" key="2">
    <source>
        <dbReference type="ARBA" id="ARBA00023002"/>
    </source>
</evidence>
<keyword evidence="2" id="KW-0560">Oxidoreductase</keyword>
<dbReference type="InterPro" id="IPR036291">
    <property type="entry name" value="NAD(P)-bd_dom_sf"/>
</dbReference>
<keyword evidence="4" id="KW-1185">Reference proteome</keyword>
<comment type="similarity">
    <text evidence="1">Belongs to the short-chain dehydrogenases/reductases (SDR) family.</text>
</comment>
<dbReference type="Proteomes" id="UP000435304">
    <property type="component" value="Unassembled WGS sequence"/>
</dbReference>
<dbReference type="SUPFAM" id="SSF51735">
    <property type="entry name" value="NAD(P)-binding Rossmann-fold domains"/>
    <property type="match status" value="1"/>
</dbReference>
<dbReference type="AlphaFoldDB" id="A0A6A9UVI1"/>
<organism evidence="3 4">
    <name type="scientific">Auraticoccus cholistanensis</name>
    <dbReference type="NCBI Taxonomy" id="2656650"/>
    <lineage>
        <taxon>Bacteria</taxon>
        <taxon>Bacillati</taxon>
        <taxon>Actinomycetota</taxon>
        <taxon>Actinomycetes</taxon>
        <taxon>Propionibacteriales</taxon>
        <taxon>Propionibacteriaceae</taxon>
        <taxon>Auraticoccus</taxon>
    </lineage>
</organism>
<protein>
    <submittedName>
        <fullName evidence="3">SDR family oxidoreductase</fullName>
    </submittedName>
</protein>
<dbReference type="GO" id="GO:0016616">
    <property type="term" value="F:oxidoreductase activity, acting on the CH-OH group of donors, NAD or NADP as acceptor"/>
    <property type="evidence" value="ECO:0007669"/>
    <property type="project" value="TreeGrafter"/>
</dbReference>
<sequence>MGGSAGTSAVDVSGKVVAVTGAAQGIGRAIAEALVAGGGTVVVADVDAGRGAATAAEIGAGFVPVDVTDPASVAEAVAAVVRQHGRVDGWVNNAGVTVNADAESMTDEQWRRVLQVNLDGVFYCCREVGRQMLQQGSGAIVNIASMSGHVSNTPQNQVGYNVSKAGVIMLTRSLAGEWGGRGVRVNSVSPGYTATALLDEVVARDPEMTRRWFGLTPMGRPGRPDEIAPVVAFLLSDAASFVTGSDYGVDGGYTVW</sequence>
<dbReference type="InterPro" id="IPR020904">
    <property type="entry name" value="Sc_DH/Rdtase_CS"/>
</dbReference>
<dbReference type="PANTHER" id="PTHR42760:SF115">
    <property type="entry name" value="3-OXOACYL-[ACYL-CARRIER-PROTEIN] REDUCTASE FABG"/>
    <property type="match status" value="1"/>
</dbReference>
<dbReference type="NCBIfam" id="NF005559">
    <property type="entry name" value="PRK07231.1"/>
    <property type="match status" value="1"/>
</dbReference>
<dbReference type="Pfam" id="PF13561">
    <property type="entry name" value="adh_short_C2"/>
    <property type="match status" value="1"/>
</dbReference>